<keyword evidence="2" id="KW-0812">Transmembrane</keyword>
<keyword evidence="1" id="KW-0175">Coiled coil</keyword>
<evidence type="ECO:0000313" key="3">
    <source>
        <dbReference type="EMBL" id="HJF32944.1"/>
    </source>
</evidence>
<keyword evidence="2" id="KW-0472">Membrane</keyword>
<dbReference type="GO" id="GO:0051301">
    <property type="term" value="P:cell division"/>
    <property type="evidence" value="ECO:0007669"/>
    <property type="project" value="InterPro"/>
</dbReference>
<keyword evidence="2" id="KW-1133">Transmembrane helix</keyword>
<evidence type="ECO:0000256" key="1">
    <source>
        <dbReference type="SAM" id="Coils"/>
    </source>
</evidence>
<comment type="caution">
    <text evidence="3">The sequence shown here is derived from an EMBL/GenBank/DDBJ whole genome shotgun (WGS) entry which is preliminary data.</text>
</comment>
<name>A0A921G1H4_SPOPS</name>
<dbReference type="Pfam" id="PF04977">
    <property type="entry name" value="DivIC"/>
    <property type="match status" value="1"/>
</dbReference>
<dbReference type="PANTHER" id="PTHR40027:SF1">
    <property type="entry name" value="CELL DIVISION PROTEIN DIVIC"/>
    <property type="match status" value="1"/>
</dbReference>
<sequence>MEQKQQRKSSERVASIQTEYVRSLQKKETRKNARKVRLYRRLTVFAFAAAIILGGMTNMFINQKHALAAKELQKVETMAELEEVQEEKEILERQLVKLNDDDYIAKLARKEYFLSEKNEIIFSIPENKKKTDKKDDGKE</sequence>
<dbReference type="InterPro" id="IPR039076">
    <property type="entry name" value="DivIC"/>
</dbReference>
<evidence type="ECO:0000313" key="4">
    <source>
        <dbReference type="Proteomes" id="UP000698173"/>
    </source>
</evidence>
<feature type="transmembrane region" description="Helical" evidence="2">
    <location>
        <begin position="38"/>
        <end position="61"/>
    </location>
</feature>
<dbReference type="EMBL" id="DYWT01000228">
    <property type="protein sequence ID" value="HJF32944.1"/>
    <property type="molecule type" value="Genomic_DNA"/>
</dbReference>
<protein>
    <submittedName>
        <fullName evidence="3">Septum formation initiator family protein</fullName>
    </submittedName>
</protein>
<reference evidence="3" key="1">
    <citation type="journal article" date="2021" name="PeerJ">
        <title>Extensive microbial diversity within the chicken gut microbiome revealed by metagenomics and culture.</title>
        <authorList>
            <person name="Gilroy R."/>
            <person name="Ravi A."/>
            <person name="Getino M."/>
            <person name="Pursley I."/>
            <person name="Horton D.L."/>
            <person name="Alikhan N.F."/>
            <person name="Baker D."/>
            <person name="Gharbi K."/>
            <person name="Hall N."/>
            <person name="Watson M."/>
            <person name="Adriaenssens E.M."/>
            <person name="Foster-Nyarko E."/>
            <person name="Jarju S."/>
            <person name="Secka A."/>
            <person name="Antonio M."/>
            <person name="Oren A."/>
            <person name="Chaudhuri R.R."/>
            <person name="La Ragione R."/>
            <person name="Hildebrand F."/>
            <person name="Pallen M.J."/>
        </authorList>
    </citation>
    <scope>NUCLEOTIDE SEQUENCE</scope>
    <source>
        <strain evidence="3">CHK171-7178</strain>
    </source>
</reference>
<dbReference type="PANTHER" id="PTHR40027">
    <property type="entry name" value="CELL DIVISION PROTEIN DIVIC"/>
    <property type="match status" value="1"/>
</dbReference>
<organism evidence="3 4">
    <name type="scientific">Sporosarcina psychrophila</name>
    <name type="common">Bacillus psychrophilus</name>
    <dbReference type="NCBI Taxonomy" id="1476"/>
    <lineage>
        <taxon>Bacteria</taxon>
        <taxon>Bacillati</taxon>
        <taxon>Bacillota</taxon>
        <taxon>Bacilli</taxon>
        <taxon>Bacillales</taxon>
        <taxon>Caryophanaceae</taxon>
        <taxon>Sporosarcina</taxon>
    </lineage>
</organism>
<dbReference type="Proteomes" id="UP000698173">
    <property type="component" value="Unassembled WGS sequence"/>
</dbReference>
<feature type="coiled-coil region" evidence="1">
    <location>
        <begin position="67"/>
        <end position="101"/>
    </location>
</feature>
<reference evidence="3" key="2">
    <citation type="submission" date="2021-09" db="EMBL/GenBank/DDBJ databases">
        <authorList>
            <person name="Gilroy R."/>
        </authorList>
    </citation>
    <scope>NUCLEOTIDE SEQUENCE</scope>
    <source>
        <strain evidence="3">CHK171-7178</strain>
    </source>
</reference>
<evidence type="ECO:0000256" key="2">
    <source>
        <dbReference type="SAM" id="Phobius"/>
    </source>
</evidence>
<accession>A0A921G1H4</accession>
<dbReference type="InterPro" id="IPR007060">
    <property type="entry name" value="FtsL/DivIC"/>
</dbReference>
<gene>
    <name evidence="3" type="ORF">K8V56_14375</name>
</gene>
<dbReference type="AlphaFoldDB" id="A0A921G1H4"/>
<proteinExistence type="predicted"/>